<dbReference type="CDD" id="cd01941">
    <property type="entry name" value="YeiC_kinase_like"/>
    <property type="match status" value="1"/>
</dbReference>
<dbReference type="eggNOG" id="COG0524">
    <property type="taxonomic scope" value="Bacteria"/>
</dbReference>
<dbReference type="Pfam" id="PF00294">
    <property type="entry name" value="PfkB"/>
    <property type="match status" value="1"/>
</dbReference>
<dbReference type="GO" id="GO:0005524">
    <property type="term" value="F:ATP binding"/>
    <property type="evidence" value="ECO:0007669"/>
    <property type="project" value="UniProtKB-KW"/>
</dbReference>
<keyword evidence="4 7" id="KW-0418">Kinase</keyword>
<keyword evidence="8" id="KW-1185">Reference proteome</keyword>
<evidence type="ECO:0000256" key="4">
    <source>
        <dbReference type="ARBA" id="ARBA00022777"/>
    </source>
</evidence>
<dbReference type="OrthoDB" id="9806249at2"/>
<accession>A0A0A7FZR6</accession>
<name>A0A0A7FZR6_9CLOT</name>
<reference evidence="7 8" key="1">
    <citation type="journal article" date="2015" name="Infect. Genet. Evol.">
        <title>Genomic sequences of six botulinum neurotoxin-producing strains representing three clostridial species illustrate the mobility and diversity of botulinum neurotoxin genes.</title>
        <authorList>
            <person name="Smith T.J."/>
            <person name="Hill K.K."/>
            <person name="Xie G."/>
            <person name="Foley B.T."/>
            <person name="Williamson C.H."/>
            <person name="Foster J.T."/>
            <person name="Johnson S.L."/>
            <person name="Chertkov O."/>
            <person name="Teshima H."/>
            <person name="Gibbons H.S."/>
            <person name="Johnsky L.A."/>
            <person name="Karavis M.A."/>
            <person name="Smith L.A."/>
        </authorList>
    </citation>
    <scope>NUCLEOTIDE SEQUENCE [LARGE SCALE GENOMIC DNA]</scope>
    <source>
        <strain evidence="7">Sullivan</strain>
    </source>
</reference>
<dbReference type="PANTHER" id="PTHR43085:SF1">
    <property type="entry name" value="PSEUDOURIDINE KINASE-RELATED"/>
    <property type="match status" value="1"/>
</dbReference>
<dbReference type="GO" id="GO:0016301">
    <property type="term" value="F:kinase activity"/>
    <property type="evidence" value="ECO:0007669"/>
    <property type="project" value="UniProtKB-KW"/>
</dbReference>
<dbReference type="RefSeq" id="WP_039316206.1">
    <property type="nucleotide sequence ID" value="NZ_CP006905.1"/>
</dbReference>
<dbReference type="STRING" id="1561.NPD11_142"/>
<evidence type="ECO:0000313" key="8">
    <source>
        <dbReference type="Proteomes" id="UP000030635"/>
    </source>
</evidence>
<keyword evidence="5" id="KW-0067">ATP-binding</keyword>
<gene>
    <name evidence="7" type="ORF">U729_2885</name>
</gene>
<organism evidence="7 8">
    <name type="scientific">Clostridium baratii str. Sullivan</name>
    <dbReference type="NCBI Taxonomy" id="1415775"/>
    <lineage>
        <taxon>Bacteria</taxon>
        <taxon>Bacillati</taxon>
        <taxon>Bacillota</taxon>
        <taxon>Clostridia</taxon>
        <taxon>Eubacteriales</taxon>
        <taxon>Clostridiaceae</taxon>
        <taxon>Clostridium</taxon>
    </lineage>
</organism>
<dbReference type="HOGENOM" id="CLU_027634_11_2_9"/>
<evidence type="ECO:0000256" key="1">
    <source>
        <dbReference type="ARBA" id="ARBA00010688"/>
    </source>
</evidence>
<evidence type="ECO:0000256" key="2">
    <source>
        <dbReference type="ARBA" id="ARBA00022679"/>
    </source>
</evidence>
<protein>
    <submittedName>
        <fullName evidence="7">PfkB carbohydrate kinase family protein</fullName>
    </submittedName>
</protein>
<dbReference type="Gene3D" id="3.40.1190.20">
    <property type="match status" value="1"/>
</dbReference>
<dbReference type="InterPro" id="IPR011611">
    <property type="entry name" value="PfkB_dom"/>
</dbReference>
<dbReference type="InterPro" id="IPR029056">
    <property type="entry name" value="Ribokinase-like"/>
</dbReference>
<dbReference type="AlphaFoldDB" id="A0A0A7FZR6"/>
<evidence type="ECO:0000256" key="5">
    <source>
        <dbReference type="ARBA" id="ARBA00022840"/>
    </source>
</evidence>
<keyword evidence="3" id="KW-0547">Nucleotide-binding</keyword>
<proteinExistence type="inferred from homology"/>
<evidence type="ECO:0000259" key="6">
    <source>
        <dbReference type="Pfam" id="PF00294"/>
    </source>
</evidence>
<feature type="domain" description="Carbohydrate kinase PfkB" evidence="6">
    <location>
        <begin position="7"/>
        <end position="295"/>
    </location>
</feature>
<dbReference type="KEGG" id="cbv:U729_2885"/>
<comment type="similarity">
    <text evidence="1">Belongs to the carbohydrate kinase PfkB family.</text>
</comment>
<evidence type="ECO:0000256" key="3">
    <source>
        <dbReference type="ARBA" id="ARBA00022741"/>
    </source>
</evidence>
<dbReference type="EMBL" id="CP006905">
    <property type="protein sequence ID" value="AIY85129.1"/>
    <property type="molecule type" value="Genomic_DNA"/>
</dbReference>
<dbReference type="Proteomes" id="UP000030635">
    <property type="component" value="Chromosome"/>
</dbReference>
<keyword evidence="2" id="KW-0808">Transferase</keyword>
<dbReference type="InterPro" id="IPR050306">
    <property type="entry name" value="PfkB_Carbo_kinase"/>
</dbReference>
<dbReference type="GeneID" id="60853350"/>
<evidence type="ECO:0000313" key="7">
    <source>
        <dbReference type="EMBL" id="AIY85129.1"/>
    </source>
</evidence>
<sequence length="316" mass="35256">MIQEDSYILVMGASIVDILGFSRNTYKGMDSNPGNIKISLGGVCRNISENLARVGVNTKFISTIGDDENGRNILAHSAMIGYDMEESLILEGGCTPTYMAILDHTGEMVSAVVDMESLDEMDTDFIDSKKEVIENSEYTILDADNGELLEYILTKYAGKTKFVLDPVSAAKAEKIKHLIKYFHTIKPNRYEAEILCGFKIKTREDLDRAGEFFLSQGVENIFISLDEDGIYYANKNESGQIKAKNVKVKNTTGAGDSFVAGVGYGYMNNLAIKDTVKYAIAMSAITIYHEDTINPKMSEEYVEVYLNKLEWEENTY</sequence>
<dbReference type="SUPFAM" id="SSF53613">
    <property type="entry name" value="Ribokinase-like"/>
    <property type="match status" value="1"/>
</dbReference>
<dbReference type="PANTHER" id="PTHR43085">
    <property type="entry name" value="HEXOKINASE FAMILY MEMBER"/>
    <property type="match status" value="1"/>
</dbReference>